<dbReference type="PANTHER" id="PTHR43531:SF11">
    <property type="entry name" value="METHYL-ACCEPTING CHEMOTAXIS PROTEIN 3"/>
    <property type="match status" value="1"/>
</dbReference>
<name>A0ABT8SX29_9HYPH</name>
<proteinExistence type="inferred from homology"/>
<evidence type="ECO:0000256" key="1">
    <source>
        <dbReference type="ARBA" id="ARBA00022500"/>
    </source>
</evidence>
<dbReference type="SUPFAM" id="SSF158472">
    <property type="entry name" value="HAMP domain-like"/>
    <property type="match status" value="1"/>
</dbReference>
<reference evidence="8" key="2">
    <citation type="submission" date="2023-07" db="EMBL/GenBank/DDBJ databases">
        <authorList>
            <person name="Sun H."/>
        </authorList>
    </citation>
    <scope>NUCLEOTIDE SEQUENCE</scope>
    <source>
        <strain evidence="8">05753</strain>
    </source>
</reference>
<dbReference type="RefSeq" id="WP_302077027.1">
    <property type="nucleotide sequence ID" value="NZ_JAUKWQ010000003.1"/>
</dbReference>
<dbReference type="Pfam" id="PF00015">
    <property type="entry name" value="MCPsignal"/>
    <property type="match status" value="1"/>
</dbReference>
<comment type="similarity">
    <text evidence="2">Belongs to the methyl-accepting chemotaxis (MCP) protein family.</text>
</comment>
<evidence type="ECO:0000256" key="2">
    <source>
        <dbReference type="ARBA" id="ARBA00029447"/>
    </source>
</evidence>
<keyword evidence="3" id="KW-0807">Transducer</keyword>
<feature type="transmembrane region" description="Helical" evidence="5">
    <location>
        <begin position="192"/>
        <end position="216"/>
    </location>
</feature>
<evidence type="ECO:0000259" key="6">
    <source>
        <dbReference type="PROSITE" id="PS50111"/>
    </source>
</evidence>
<dbReference type="Proteomes" id="UP001169006">
    <property type="component" value="Unassembled WGS sequence"/>
</dbReference>
<feature type="domain" description="HAMP" evidence="7">
    <location>
        <begin position="295"/>
        <end position="347"/>
    </location>
</feature>
<keyword evidence="5" id="KW-1133">Transmembrane helix</keyword>
<feature type="domain" description="Methyl-accepting transducer" evidence="6">
    <location>
        <begin position="352"/>
        <end position="581"/>
    </location>
</feature>
<evidence type="ECO:0000256" key="5">
    <source>
        <dbReference type="SAM" id="Phobius"/>
    </source>
</evidence>
<sequence>MARLKFRFRRPAIRHGLIGTIGILAAISVAIAWSSIASLKSISEQSEQIAMRAESGIAMAKDIEIEAVKLREAYGQHLLATDKAEAETRINAINKRLQETLAKYTALAGNAGENTPLGQLDKQLAAYNKMGKQLLFYSTQGNDKNARMYLGSMSGIGNTLAKVTGDIVAASQKSAAEGWAINKAATQRMIEFAYILAGVAIFIALVAGVFVVRGIASPIGRLTKAMRILAEGDTQSLVPFVGRTDEVGAMAAAVEVFRLAAIEKKELEEHAEDARKQAEAERVEAQRMAEANADERLRNATSGLARALDRLAGGDLAFQIEQPFSPEFEPLRVDFNRSVRQLADTLSKIAASVTALESGSHEIASAADDLSRRTEVQAAALEETAAALDEITANVSNSAKRTEEARHIADRANQSAKHSGDVVRNAEEAMRRIEQSSQQISNIIGVIDEIAFQTNLLALNAGVEAARAGDGGKGFAVVAQEVRELAGRSASAAKEIKALIQNSSQEVERGVELVRNTGVALGEIGGLIVEINSQMEAITVSVKEQSTGIAEVNGAVNQMDHTTQQNAAMVEESTAASMALAAEAQALRELVGAFSFEEAPARVGRAA</sequence>
<dbReference type="InterPro" id="IPR024478">
    <property type="entry name" value="HlyB_4HB_MCP"/>
</dbReference>
<organism evidence="8 9">
    <name type="scientific">Rhizobium oryzicola</name>
    <dbReference type="NCBI Taxonomy" id="1232668"/>
    <lineage>
        <taxon>Bacteria</taxon>
        <taxon>Pseudomonadati</taxon>
        <taxon>Pseudomonadota</taxon>
        <taxon>Alphaproteobacteria</taxon>
        <taxon>Hyphomicrobiales</taxon>
        <taxon>Rhizobiaceae</taxon>
        <taxon>Rhizobium/Agrobacterium group</taxon>
        <taxon>Rhizobium</taxon>
    </lineage>
</organism>
<dbReference type="PROSITE" id="PS50111">
    <property type="entry name" value="CHEMOTAXIS_TRANSDUC_2"/>
    <property type="match status" value="1"/>
</dbReference>
<evidence type="ECO:0000313" key="8">
    <source>
        <dbReference type="EMBL" id="MDO1582860.1"/>
    </source>
</evidence>
<dbReference type="Pfam" id="PF00672">
    <property type="entry name" value="HAMP"/>
    <property type="match status" value="1"/>
</dbReference>
<keyword evidence="5" id="KW-0472">Membrane</keyword>
<protein>
    <submittedName>
        <fullName evidence="8">Methyl-accepting chemotaxis protein</fullName>
    </submittedName>
</protein>
<dbReference type="Gene3D" id="6.10.340.10">
    <property type="match status" value="1"/>
</dbReference>
<feature type="coiled-coil region" evidence="4">
    <location>
        <begin position="257"/>
        <end position="295"/>
    </location>
</feature>
<dbReference type="PROSITE" id="PS50885">
    <property type="entry name" value="HAMP"/>
    <property type="match status" value="2"/>
</dbReference>
<dbReference type="InterPro" id="IPR004089">
    <property type="entry name" value="MCPsignal_dom"/>
</dbReference>
<dbReference type="Gene3D" id="1.10.287.950">
    <property type="entry name" value="Methyl-accepting chemotaxis protein"/>
    <property type="match status" value="1"/>
</dbReference>
<dbReference type="InterPro" id="IPR003660">
    <property type="entry name" value="HAMP_dom"/>
</dbReference>
<dbReference type="CDD" id="cd06225">
    <property type="entry name" value="HAMP"/>
    <property type="match status" value="1"/>
</dbReference>
<feature type="transmembrane region" description="Helical" evidence="5">
    <location>
        <begin position="12"/>
        <end position="33"/>
    </location>
</feature>
<evidence type="ECO:0000256" key="4">
    <source>
        <dbReference type="SAM" id="Coils"/>
    </source>
</evidence>
<dbReference type="InterPro" id="IPR051310">
    <property type="entry name" value="MCP_chemotaxis"/>
</dbReference>
<gene>
    <name evidence="8" type="ORF">Q2T52_12280</name>
</gene>
<dbReference type="EMBL" id="JAUKWQ010000003">
    <property type="protein sequence ID" value="MDO1582860.1"/>
    <property type="molecule type" value="Genomic_DNA"/>
</dbReference>
<accession>A0ABT8SX29</accession>
<keyword evidence="4" id="KW-0175">Coiled coil</keyword>
<keyword evidence="5" id="KW-0812">Transmembrane</keyword>
<dbReference type="CDD" id="cd11386">
    <property type="entry name" value="MCP_signal"/>
    <property type="match status" value="1"/>
</dbReference>
<feature type="domain" description="HAMP" evidence="7">
    <location>
        <begin position="213"/>
        <end position="266"/>
    </location>
</feature>
<evidence type="ECO:0000256" key="3">
    <source>
        <dbReference type="PROSITE-ProRule" id="PRU00284"/>
    </source>
</evidence>
<comment type="caution">
    <text evidence="8">The sequence shown here is derived from an EMBL/GenBank/DDBJ whole genome shotgun (WGS) entry which is preliminary data.</text>
</comment>
<reference evidence="8" key="1">
    <citation type="journal article" date="2015" name="Int. J. Syst. Evol. Microbiol.">
        <title>Rhizobium oryzicola sp. nov., potential plant-growth-promoting endophytic bacteria isolated from rice roots.</title>
        <authorList>
            <person name="Zhang X.X."/>
            <person name="Gao J.S."/>
            <person name="Cao Y.H."/>
            <person name="Sheirdil R.A."/>
            <person name="Wang X.C."/>
            <person name="Zhang L."/>
        </authorList>
    </citation>
    <scope>NUCLEOTIDE SEQUENCE</scope>
    <source>
        <strain evidence="8">05753</strain>
    </source>
</reference>
<evidence type="ECO:0000259" key="7">
    <source>
        <dbReference type="PROSITE" id="PS50885"/>
    </source>
</evidence>
<keyword evidence="9" id="KW-1185">Reference proteome</keyword>
<dbReference type="SUPFAM" id="SSF58104">
    <property type="entry name" value="Methyl-accepting chemotaxis protein (MCP) signaling domain"/>
    <property type="match status" value="1"/>
</dbReference>
<dbReference type="Pfam" id="PF12729">
    <property type="entry name" value="4HB_MCP_1"/>
    <property type="match status" value="1"/>
</dbReference>
<dbReference type="SMART" id="SM00283">
    <property type="entry name" value="MA"/>
    <property type="match status" value="1"/>
</dbReference>
<keyword evidence="1" id="KW-0145">Chemotaxis</keyword>
<dbReference type="PANTHER" id="PTHR43531">
    <property type="entry name" value="PROTEIN ICFG"/>
    <property type="match status" value="1"/>
</dbReference>
<evidence type="ECO:0000313" key="9">
    <source>
        <dbReference type="Proteomes" id="UP001169006"/>
    </source>
</evidence>
<dbReference type="SMART" id="SM00304">
    <property type="entry name" value="HAMP"/>
    <property type="match status" value="3"/>
</dbReference>